<dbReference type="Pfam" id="PF00672">
    <property type="entry name" value="HAMP"/>
    <property type="match status" value="1"/>
</dbReference>
<dbReference type="SMART" id="SM00387">
    <property type="entry name" value="HATPase_c"/>
    <property type="match status" value="1"/>
</dbReference>
<dbReference type="InterPro" id="IPR005467">
    <property type="entry name" value="His_kinase_dom"/>
</dbReference>
<dbReference type="Proteomes" id="UP000179129">
    <property type="component" value="Unassembled WGS sequence"/>
</dbReference>
<evidence type="ECO:0000256" key="3">
    <source>
        <dbReference type="ARBA" id="ARBA00004314"/>
    </source>
</evidence>
<dbReference type="GO" id="GO:0045121">
    <property type="term" value="C:membrane raft"/>
    <property type="evidence" value="ECO:0007669"/>
    <property type="project" value="UniProtKB-SubCell"/>
</dbReference>
<dbReference type="GO" id="GO:0005524">
    <property type="term" value="F:ATP binding"/>
    <property type="evidence" value="ECO:0007669"/>
    <property type="project" value="UniProtKB-KW"/>
</dbReference>
<dbReference type="EC" id="2.7.13.3" evidence="4"/>
<protein>
    <recommendedName>
        <fullName evidence="4">histidine kinase</fullName>
        <ecNumber evidence="4">2.7.13.3</ecNumber>
    </recommendedName>
</protein>
<evidence type="ECO:0000256" key="5">
    <source>
        <dbReference type="ARBA" id="ARBA00022475"/>
    </source>
</evidence>
<dbReference type="Pfam" id="PF02518">
    <property type="entry name" value="HATPase_c"/>
    <property type="match status" value="1"/>
</dbReference>
<dbReference type="PANTHER" id="PTHR45453:SF1">
    <property type="entry name" value="PHOSPHATE REGULON SENSOR PROTEIN PHOR"/>
    <property type="match status" value="1"/>
</dbReference>
<dbReference type="GO" id="GO:0016036">
    <property type="term" value="P:cellular response to phosphate starvation"/>
    <property type="evidence" value="ECO:0007669"/>
    <property type="project" value="TreeGrafter"/>
</dbReference>
<evidence type="ECO:0000256" key="9">
    <source>
        <dbReference type="ARBA" id="ARBA00022777"/>
    </source>
</evidence>
<dbReference type="CDD" id="cd06225">
    <property type="entry name" value="HAMP"/>
    <property type="match status" value="1"/>
</dbReference>
<dbReference type="SMART" id="SM00388">
    <property type="entry name" value="HisKA"/>
    <property type="match status" value="1"/>
</dbReference>
<dbReference type="FunFam" id="3.30.565.10:FF:000023">
    <property type="entry name" value="PAS domain-containing sensor histidine kinase"/>
    <property type="match status" value="1"/>
</dbReference>
<dbReference type="CDD" id="cd00075">
    <property type="entry name" value="HATPase"/>
    <property type="match status" value="1"/>
</dbReference>
<evidence type="ECO:0000313" key="17">
    <source>
        <dbReference type="EMBL" id="OGG00715.1"/>
    </source>
</evidence>
<keyword evidence="10" id="KW-0067">ATP-binding</keyword>
<evidence type="ECO:0000256" key="10">
    <source>
        <dbReference type="ARBA" id="ARBA00022840"/>
    </source>
</evidence>
<dbReference type="STRING" id="1817867.A3F83_07170"/>
<keyword evidence="14" id="KW-1133">Transmembrane helix</keyword>
<evidence type="ECO:0000256" key="12">
    <source>
        <dbReference type="ARBA" id="ARBA00023136"/>
    </source>
</evidence>
<dbReference type="Gene3D" id="3.30.565.10">
    <property type="entry name" value="Histidine kinase-like ATPase, C-terminal domain"/>
    <property type="match status" value="1"/>
</dbReference>
<keyword evidence="8" id="KW-0547">Nucleotide-binding</keyword>
<keyword evidence="13" id="KW-0175">Coiled coil</keyword>
<dbReference type="PRINTS" id="PR00344">
    <property type="entry name" value="BCTRLSENSOR"/>
</dbReference>
<dbReference type="PROSITE" id="PS50109">
    <property type="entry name" value="HIS_KIN"/>
    <property type="match status" value="1"/>
</dbReference>
<keyword evidence="14" id="KW-0812">Transmembrane</keyword>
<sequence length="591" mass="66605">MQIRKLIWQFYPAYVIITVIAFIFLAWYTSSSLREFYLKETAQKLEIQAKYLERQFRPHLDPPEPEVVNTICRGYGEMIETRITVILPSGAVIGDSDEEPQQMDNHRDRPEVLEALQGRKAVAVRYSHTLGKNMMYLGLPVLRQGKVLVVLRTSTPLIAVDRALEGIYRKIALVGVATLLLMFAATLIAFRRLSRPLEELREGAELFARGNLDYKLRVPWTLEIAALADSMNRMAAMLNERIRIIEQQRNELEALLGGMAEGVMAIDTEERIVRMNQAAAGLFRVVRKDSEGRVIQEVVRNTEFQKFVQTALAAKEQVESEIELFSEEQRVVHLYSSPLSAIEGQRSAVLIVLNDITRLRRLENVRREFVSNVSHELKTPITSIKGFVETLMDGAMDQPAELKRFLSIIAKQVERLIMIIEDILNLSRIEQQAENLEIPLEHSSVNIVIAKAVQSCMGNAELKNIALNLETGPEARTAINAPLLEMALVNLIDNAIKYSEPWAEVRVDTSKGADELVINVRDNGCGIEKKHLSRIFERFYRVDKARSRKLGGTGLGLAIVKHIVQVHQGQVTVESTPGKGSVFSIHLPLSA</sequence>
<evidence type="ECO:0000259" key="16">
    <source>
        <dbReference type="PROSITE" id="PS50885"/>
    </source>
</evidence>
<dbReference type="GO" id="GO:0004721">
    <property type="term" value="F:phosphoprotein phosphatase activity"/>
    <property type="evidence" value="ECO:0007669"/>
    <property type="project" value="TreeGrafter"/>
</dbReference>
<comment type="subcellular location">
    <subcellularLocation>
        <location evidence="2">Cell membrane</location>
    </subcellularLocation>
    <subcellularLocation>
        <location evidence="3">Membrane raft</location>
        <topology evidence="3">Multi-pass membrane protein</topology>
    </subcellularLocation>
</comment>
<dbReference type="CDD" id="cd00130">
    <property type="entry name" value="PAS"/>
    <property type="match status" value="1"/>
</dbReference>
<dbReference type="SUPFAM" id="SSF55874">
    <property type="entry name" value="ATPase domain of HSP90 chaperone/DNA topoisomerase II/histidine kinase"/>
    <property type="match status" value="1"/>
</dbReference>
<evidence type="ECO:0000256" key="13">
    <source>
        <dbReference type="SAM" id="Coils"/>
    </source>
</evidence>
<keyword evidence="11" id="KW-0902">Two-component regulatory system</keyword>
<evidence type="ECO:0000256" key="8">
    <source>
        <dbReference type="ARBA" id="ARBA00022741"/>
    </source>
</evidence>
<evidence type="ECO:0000259" key="15">
    <source>
        <dbReference type="PROSITE" id="PS50109"/>
    </source>
</evidence>
<dbReference type="SUPFAM" id="SSF158472">
    <property type="entry name" value="HAMP domain-like"/>
    <property type="match status" value="1"/>
</dbReference>
<dbReference type="Pfam" id="PF08448">
    <property type="entry name" value="PAS_4"/>
    <property type="match status" value="1"/>
</dbReference>
<dbReference type="InterPro" id="IPR000014">
    <property type="entry name" value="PAS"/>
</dbReference>
<feature type="domain" description="Histidine kinase" evidence="15">
    <location>
        <begin position="372"/>
        <end position="591"/>
    </location>
</feature>
<evidence type="ECO:0000313" key="18">
    <source>
        <dbReference type="Proteomes" id="UP000179129"/>
    </source>
</evidence>
<dbReference type="GO" id="GO:0005886">
    <property type="term" value="C:plasma membrane"/>
    <property type="evidence" value="ECO:0007669"/>
    <property type="project" value="UniProtKB-SubCell"/>
</dbReference>
<dbReference type="Gene3D" id="3.30.450.20">
    <property type="entry name" value="PAS domain"/>
    <property type="match status" value="1"/>
</dbReference>
<evidence type="ECO:0000256" key="14">
    <source>
        <dbReference type="SAM" id="Phobius"/>
    </source>
</evidence>
<keyword evidence="7" id="KW-0808">Transferase</keyword>
<reference evidence="17 18" key="1">
    <citation type="journal article" date="2016" name="Nat. Commun.">
        <title>Thousands of microbial genomes shed light on interconnected biogeochemical processes in an aquifer system.</title>
        <authorList>
            <person name="Anantharaman K."/>
            <person name="Brown C.T."/>
            <person name="Hug L.A."/>
            <person name="Sharon I."/>
            <person name="Castelle C.J."/>
            <person name="Probst A.J."/>
            <person name="Thomas B.C."/>
            <person name="Singh A."/>
            <person name="Wilkins M.J."/>
            <person name="Karaoz U."/>
            <person name="Brodie E.L."/>
            <person name="Williams K.H."/>
            <person name="Hubbard S.S."/>
            <person name="Banfield J.F."/>
        </authorList>
    </citation>
    <scope>NUCLEOTIDE SEQUENCE [LARGE SCALE GENOMIC DNA]</scope>
</reference>
<dbReference type="FunFam" id="1.10.287.130:FF:000001">
    <property type="entry name" value="Two-component sensor histidine kinase"/>
    <property type="match status" value="1"/>
</dbReference>
<dbReference type="CDD" id="cd00082">
    <property type="entry name" value="HisKA"/>
    <property type="match status" value="1"/>
</dbReference>
<dbReference type="SMART" id="SM00091">
    <property type="entry name" value="PAS"/>
    <property type="match status" value="1"/>
</dbReference>
<dbReference type="InterPro" id="IPR003660">
    <property type="entry name" value="HAMP_dom"/>
</dbReference>
<evidence type="ECO:0000256" key="11">
    <source>
        <dbReference type="ARBA" id="ARBA00023012"/>
    </source>
</evidence>
<comment type="catalytic activity">
    <reaction evidence="1">
        <text>ATP + protein L-histidine = ADP + protein N-phospho-L-histidine.</text>
        <dbReference type="EC" id="2.7.13.3"/>
    </reaction>
</comment>
<dbReference type="InterPro" id="IPR013656">
    <property type="entry name" value="PAS_4"/>
</dbReference>
<name>A0A1F5YKP0_9BACT</name>
<dbReference type="PROSITE" id="PS50885">
    <property type="entry name" value="HAMP"/>
    <property type="match status" value="1"/>
</dbReference>
<dbReference type="InterPro" id="IPR036097">
    <property type="entry name" value="HisK_dim/P_sf"/>
</dbReference>
<dbReference type="InterPro" id="IPR004358">
    <property type="entry name" value="Sig_transdc_His_kin-like_C"/>
</dbReference>
<dbReference type="InterPro" id="IPR036890">
    <property type="entry name" value="HATPase_C_sf"/>
</dbReference>
<dbReference type="InterPro" id="IPR035965">
    <property type="entry name" value="PAS-like_dom_sf"/>
</dbReference>
<dbReference type="GO" id="GO:0000155">
    <property type="term" value="F:phosphorelay sensor kinase activity"/>
    <property type="evidence" value="ECO:0007669"/>
    <property type="project" value="InterPro"/>
</dbReference>
<evidence type="ECO:0000256" key="4">
    <source>
        <dbReference type="ARBA" id="ARBA00012438"/>
    </source>
</evidence>
<dbReference type="Pfam" id="PF00512">
    <property type="entry name" value="HisKA"/>
    <property type="match status" value="1"/>
</dbReference>
<keyword evidence="9" id="KW-0418">Kinase</keyword>
<dbReference type="SUPFAM" id="SSF47384">
    <property type="entry name" value="Homodimeric domain of signal transducing histidine kinase"/>
    <property type="match status" value="1"/>
</dbReference>
<evidence type="ECO:0000256" key="2">
    <source>
        <dbReference type="ARBA" id="ARBA00004236"/>
    </source>
</evidence>
<dbReference type="InterPro" id="IPR050351">
    <property type="entry name" value="BphY/WalK/GraS-like"/>
</dbReference>
<dbReference type="NCBIfam" id="TIGR00229">
    <property type="entry name" value="sensory_box"/>
    <property type="match status" value="1"/>
</dbReference>
<feature type="transmembrane region" description="Helical" evidence="14">
    <location>
        <begin position="171"/>
        <end position="190"/>
    </location>
</feature>
<comment type="caution">
    <text evidence="17">The sequence shown here is derived from an EMBL/GenBank/DDBJ whole genome shotgun (WGS) entry which is preliminary data.</text>
</comment>
<dbReference type="AlphaFoldDB" id="A0A1F5YKP0"/>
<proteinExistence type="predicted"/>
<dbReference type="Gene3D" id="6.10.340.10">
    <property type="match status" value="1"/>
</dbReference>
<feature type="domain" description="HAMP" evidence="16">
    <location>
        <begin position="191"/>
        <end position="243"/>
    </location>
</feature>
<keyword evidence="12 14" id="KW-0472">Membrane</keyword>
<keyword evidence="5" id="KW-1003">Cell membrane</keyword>
<dbReference type="SMART" id="SM00304">
    <property type="entry name" value="HAMP"/>
    <property type="match status" value="1"/>
</dbReference>
<evidence type="ECO:0000256" key="7">
    <source>
        <dbReference type="ARBA" id="ARBA00022679"/>
    </source>
</evidence>
<dbReference type="InterPro" id="IPR003594">
    <property type="entry name" value="HATPase_dom"/>
</dbReference>
<accession>A0A1F5YKP0</accession>
<keyword evidence="6" id="KW-0597">Phosphoprotein</keyword>
<dbReference type="PANTHER" id="PTHR45453">
    <property type="entry name" value="PHOSPHATE REGULON SENSOR PROTEIN PHOR"/>
    <property type="match status" value="1"/>
</dbReference>
<dbReference type="NCBIfam" id="NF046044">
    <property type="entry name" value="PnpS"/>
    <property type="match status" value="1"/>
</dbReference>
<organism evidence="17 18">
    <name type="scientific">Candidatus Glassbacteria bacterium RIFCSPLOWO2_12_FULL_58_11</name>
    <dbReference type="NCBI Taxonomy" id="1817867"/>
    <lineage>
        <taxon>Bacteria</taxon>
        <taxon>Candidatus Glassiibacteriota</taxon>
    </lineage>
</organism>
<dbReference type="SUPFAM" id="SSF55785">
    <property type="entry name" value="PYP-like sensor domain (PAS domain)"/>
    <property type="match status" value="1"/>
</dbReference>
<dbReference type="Gene3D" id="1.10.287.130">
    <property type="match status" value="1"/>
</dbReference>
<evidence type="ECO:0000256" key="1">
    <source>
        <dbReference type="ARBA" id="ARBA00000085"/>
    </source>
</evidence>
<feature type="coiled-coil region" evidence="13">
    <location>
        <begin position="228"/>
        <end position="255"/>
    </location>
</feature>
<evidence type="ECO:0000256" key="6">
    <source>
        <dbReference type="ARBA" id="ARBA00022553"/>
    </source>
</evidence>
<dbReference type="EMBL" id="MFIX01000245">
    <property type="protein sequence ID" value="OGG00715.1"/>
    <property type="molecule type" value="Genomic_DNA"/>
</dbReference>
<feature type="transmembrane region" description="Helical" evidence="14">
    <location>
        <begin position="6"/>
        <end position="29"/>
    </location>
</feature>
<dbReference type="InterPro" id="IPR003661">
    <property type="entry name" value="HisK_dim/P_dom"/>
</dbReference>
<gene>
    <name evidence="17" type="ORF">A3F83_07170</name>
</gene>